<evidence type="ECO:0000313" key="1">
    <source>
        <dbReference type="EMBL" id="RGI67198.1"/>
    </source>
</evidence>
<evidence type="ECO:0000313" key="2">
    <source>
        <dbReference type="Proteomes" id="UP000260642"/>
    </source>
</evidence>
<accession>A0A3E4E952</accession>
<dbReference type="InterPro" id="IPR021352">
    <property type="entry name" value="DUF2971"/>
</dbReference>
<sequence length="283" mass="34313">MDYSLETLKREYIDVVRNNFVIRTTNDSFNEQAANRLIDIFRKMNISSFYKFKSLISEYTIPNLQDDIFHFSLITELNDPCEYSYKIDIEEERKKRIEILRHIIFIEEPSRQEINDWVNTAAYKMMNAIREYTLVYSLTTSFDNAPMWYAYANDYNGVCIEYDAMDIFAKYNWRLTPIEYVGEVPRAEYQMEQNEILQFIHRTCVSKSRKWENEDEWRITSIQYNDKKKERNDIIKPKSIIMGNKILEEDRNKLFHLCDRKDIKLYEIEVDSESYQLRRKQVN</sequence>
<comment type="caution">
    <text evidence="1">The sequence shown here is derived from an EMBL/GenBank/DDBJ whole genome shotgun (WGS) entry which is preliminary data.</text>
</comment>
<reference evidence="1 2" key="1">
    <citation type="submission" date="2018-08" db="EMBL/GenBank/DDBJ databases">
        <title>A genome reference for cultivated species of the human gut microbiota.</title>
        <authorList>
            <person name="Zou Y."/>
            <person name="Xue W."/>
            <person name="Luo G."/>
        </authorList>
    </citation>
    <scope>NUCLEOTIDE SEQUENCE [LARGE SCALE GENOMIC DNA]</scope>
    <source>
        <strain evidence="1 2">TM10-3</strain>
    </source>
</reference>
<dbReference type="Pfam" id="PF11185">
    <property type="entry name" value="DUF2971"/>
    <property type="match status" value="1"/>
</dbReference>
<dbReference type="EMBL" id="QSOB01000013">
    <property type="protein sequence ID" value="RGI67198.1"/>
    <property type="molecule type" value="Genomic_DNA"/>
</dbReference>
<dbReference type="RefSeq" id="WP_117482672.1">
    <property type="nucleotide sequence ID" value="NZ_QSOB01000013.1"/>
</dbReference>
<protein>
    <submittedName>
        <fullName evidence="1">DUF2971 domain-containing protein</fullName>
    </submittedName>
</protein>
<name>A0A3E4E952_9FIRM</name>
<dbReference type="AlphaFoldDB" id="A0A3E4E952"/>
<dbReference type="Proteomes" id="UP000260642">
    <property type="component" value="Unassembled WGS sequence"/>
</dbReference>
<proteinExistence type="predicted"/>
<gene>
    <name evidence="1" type="ORF">DXD95_09945</name>
</gene>
<organism evidence="1 2">
    <name type="scientific">Agathobacter rectalis</name>
    <dbReference type="NCBI Taxonomy" id="39491"/>
    <lineage>
        <taxon>Bacteria</taxon>
        <taxon>Bacillati</taxon>
        <taxon>Bacillota</taxon>
        <taxon>Clostridia</taxon>
        <taxon>Lachnospirales</taxon>
        <taxon>Lachnospiraceae</taxon>
        <taxon>Agathobacter</taxon>
    </lineage>
</organism>